<dbReference type="SUPFAM" id="SSF53187">
    <property type="entry name" value="Zn-dependent exopeptidases"/>
    <property type="match status" value="1"/>
</dbReference>
<sequence length="735" mass="81916">MLVRGFLTGLLLALLAALATGKRLKDRMYQPLITHGFCFRRTNGTHQFGCSNSMGGDVGVVHVLFAESDLDWMLEQGPHWPYMAVVRPSLFTGANVERMKRSGKIAGIVVVMNEALANDAPDGYSDDQSCPNQLSSLYWDSQGQCDPDEAPWNPNGSGMLLESFDFPIFLTRHENTTQFLLEDCFNAFNKPHEDGSARDWPLCAVELDAHMYSAVSTETCLRRSNLVNTLNPVKFCDELGDFSYFTFLKAENTSDPSIVEEDQSVIVVSSQLDSITLFDLNEFGADSPITSIVALLETARLLAVNPPDFQGDVSNILFSLLFGEAFDYMASQRLVYDMAENQFPRKYDAEKYPHGQKPLFNVTRINQIVEIGQLFNQKSGQKVFAHTDTEFQGQELLNDLLSAARRHQLDLSAATVSPSKGLPPASSQSILKAQRDIPAMVITDFDDQYTNPYYHSLFDRPKSNLNYDHDQGPDQEVVQHIGRVASTLADYLFEKASSSRARVPTFQANYTLVNELLYCYLVKPACPLFLAVANKETPPFYDPFPIDPFPQYVGVDIKTQFHGIFSHHLLAYFTGEIVEELTNNLEDCQAPDDQDVFSYMFLKGESAPSNWTGEKPCNESVSCGYCFKTLSFRKESKSPAFVIEGYDFKSLNYSSWAESVWKSVNARIFLKGAPSLEAGFFAIGVIVFVFSLVIVFWLNRHASEIFEPGTRTNSTESSATTVSTAGGAAGRPIAL</sequence>
<evidence type="ECO:0000256" key="11">
    <source>
        <dbReference type="SAM" id="Phobius"/>
    </source>
</evidence>
<dbReference type="STRING" id="6832.A0A553PB30"/>
<keyword evidence="8 11" id="KW-0472">Membrane</keyword>
<dbReference type="PANTHER" id="PTHR21092:SF0">
    <property type="entry name" value="NICASTRIN"/>
    <property type="match status" value="1"/>
</dbReference>
<dbReference type="PANTHER" id="PTHR21092">
    <property type="entry name" value="NICASTRIN"/>
    <property type="match status" value="1"/>
</dbReference>
<comment type="similarity">
    <text evidence="2">Belongs to the nicastrin family.</text>
</comment>
<evidence type="ECO:0000256" key="8">
    <source>
        <dbReference type="ARBA" id="ARBA00023136"/>
    </source>
</evidence>
<dbReference type="OrthoDB" id="755951at2759"/>
<dbReference type="GO" id="GO:0005886">
    <property type="term" value="C:plasma membrane"/>
    <property type="evidence" value="ECO:0007669"/>
    <property type="project" value="TreeGrafter"/>
</dbReference>
<dbReference type="InterPro" id="IPR008710">
    <property type="entry name" value="Nicastrin"/>
</dbReference>
<dbReference type="GO" id="GO:0007219">
    <property type="term" value="P:Notch signaling pathway"/>
    <property type="evidence" value="ECO:0007669"/>
    <property type="project" value="UniProtKB-KW"/>
</dbReference>
<feature type="transmembrane region" description="Helical" evidence="11">
    <location>
        <begin position="678"/>
        <end position="698"/>
    </location>
</feature>
<feature type="signal peptide" evidence="12">
    <location>
        <begin position="1"/>
        <end position="21"/>
    </location>
</feature>
<gene>
    <name evidence="14" type="ORF">TCAL_04514</name>
</gene>
<evidence type="ECO:0000313" key="15">
    <source>
        <dbReference type="Proteomes" id="UP000318571"/>
    </source>
</evidence>
<keyword evidence="7 11" id="KW-1133">Transmembrane helix</keyword>
<comment type="subcellular location">
    <subcellularLocation>
        <location evidence="1">Membrane</location>
        <topology evidence="1">Single-pass type I membrane protein</topology>
    </subcellularLocation>
</comment>
<dbReference type="Pfam" id="PF18266">
    <property type="entry name" value="Ncstrn_small"/>
    <property type="match status" value="1"/>
</dbReference>
<keyword evidence="4 11" id="KW-0812">Transmembrane</keyword>
<feature type="chain" id="PRO_5021779998" description="Nicastrin" evidence="12">
    <location>
        <begin position="22"/>
        <end position="735"/>
    </location>
</feature>
<comment type="caution">
    <text evidence="14">The sequence shown here is derived from an EMBL/GenBank/DDBJ whole genome shotgun (WGS) entry which is preliminary data.</text>
</comment>
<organism evidence="14 15">
    <name type="scientific">Tigriopus californicus</name>
    <name type="common">Marine copepod</name>
    <dbReference type="NCBI Taxonomy" id="6832"/>
    <lineage>
        <taxon>Eukaryota</taxon>
        <taxon>Metazoa</taxon>
        <taxon>Ecdysozoa</taxon>
        <taxon>Arthropoda</taxon>
        <taxon>Crustacea</taxon>
        <taxon>Multicrustacea</taxon>
        <taxon>Hexanauplia</taxon>
        <taxon>Copepoda</taxon>
        <taxon>Harpacticoida</taxon>
        <taxon>Harpacticidae</taxon>
        <taxon>Tigriopus</taxon>
    </lineage>
</organism>
<evidence type="ECO:0000256" key="12">
    <source>
        <dbReference type="SAM" id="SignalP"/>
    </source>
</evidence>
<dbReference type="GO" id="GO:0016485">
    <property type="term" value="P:protein processing"/>
    <property type="evidence" value="ECO:0007669"/>
    <property type="project" value="InterPro"/>
</dbReference>
<keyword evidence="9" id="KW-0325">Glycoprotein</keyword>
<reference evidence="14 15" key="1">
    <citation type="journal article" date="2018" name="Nat. Ecol. Evol.">
        <title>Genomic signatures of mitonuclear coevolution across populations of Tigriopus californicus.</title>
        <authorList>
            <person name="Barreto F.S."/>
            <person name="Watson E.T."/>
            <person name="Lima T.G."/>
            <person name="Willett C.S."/>
            <person name="Edmands S."/>
            <person name="Li W."/>
            <person name="Burton R.S."/>
        </authorList>
    </citation>
    <scope>NUCLEOTIDE SEQUENCE [LARGE SCALE GENOMIC DNA]</scope>
    <source>
        <strain evidence="14 15">San Diego</strain>
    </source>
</reference>
<dbReference type="OMA" id="ECVYPGV"/>
<evidence type="ECO:0000313" key="14">
    <source>
        <dbReference type="EMBL" id="TRY74891.1"/>
    </source>
</evidence>
<evidence type="ECO:0000256" key="7">
    <source>
        <dbReference type="ARBA" id="ARBA00022989"/>
    </source>
</evidence>
<dbReference type="Proteomes" id="UP000318571">
    <property type="component" value="Chromosome 2"/>
</dbReference>
<name>A0A553PB30_TIGCA</name>
<evidence type="ECO:0000256" key="5">
    <source>
        <dbReference type="ARBA" id="ARBA00022729"/>
    </source>
</evidence>
<dbReference type="InterPro" id="IPR041084">
    <property type="entry name" value="Ncstrn_small"/>
</dbReference>
<protein>
    <recommendedName>
        <fullName evidence="3">Nicastrin</fullName>
    </recommendedName>
</protein>
<evidence type="ECO:0000256" key="3">
    <source>
        <dbReference type="ARBA" id="ARBA00015303"/>
    </source>
</evidence>
<feature type="region of interest" description="Disordered" evidence="10">
    <location>
        <begin position="709"/>
        <end position="735"/>
    </location>
</feature>
<evidence type="ECO:0000259" key="13">
    <source>
        <dbReference type="Pfam" id="PF18266"/>
    </source>
</evidence>
<evidence type="ECO:0000256" key="4">
    <source>
        <dbReference type="ARBA" id="ARBA00022692"/>
    </source>
</evidence>
<accession>A0A553PB30</accession>
<evidence type="ECO:0000256" key="2">
    <source>
        <dbReference type="ARBA" id="ARBA00007717"/>
    </source>
</evidence>
<dbReference type="GO" id="GO:0007220">
    <property type="term" value="P:Notch receptor processing"/>
    <property type="evidence" value="ECO:0007669"/>
    <property type="project" value="TreeGrafter"/>
</dbReference>
<dbReference type="Pfam" id="PF05450">
    <property type="entry name" value="Nicastrin"/>
    <property type="match status" value="1"/>
</dbReference>
<feature type="domain" description="Nicastrin small lobe" evidence="13">
    <location>
        <begin position="38"/>
        <end position="212"/>
    </location>
</feature>
<proteinExistence type="inferred from homology"/>
<feature type="compositionally biased region" description="Low complexity" evidence="10">
    <location>
        <begin position="714"/>
        <end position="726"/>
    </location>
</feature>
<evidence type="ECO:0000256" key="1">
    <source>
        <dbReference type="ARBA" id="ARBA00004479"/>
    </source>
</evidence>
<evidence type="ECO:0000256" key="9">
    <source>
        <dbReference type="ARBA" id="ARBA00023180"/>
    </source>
</evidence>
<evidence type="ECO:0000256" key="10">
    <source>
        <dbReference type="SAM" id="MobiDB-lite"/>
    </source>
</evidence>
<dbReference type="AlphaFoldDB" id="A0A553PB30"/>
<keyword evidence="6" id="KW-0914">Notch signaling pathway</keyword>
<dbReference type="EMBL" id="VCGU01000005">
    <property type="protein sequence ID" value="TRY74891.1"/>
    <property type="molecule type" value="Genomic_DNA"/>
</dbReference>
<evidence type="ECO:0000256" key="6">
    <source>
        <dbReference type="ARBA" id="ARBA00022976"/>
    </source>
</evidence>
<keyword evidence="5 12" id="KW-0732">Signal</keyword>
<dbReference type="Gene3D" id="3.40.630.10">
    <property type="entry name" value="Zn peptidases"/>
    <property type="match status" value="1"/>
</dbReference>
<keyword evidence="15" id="KW-1185">Reference proteome</keyword>